<comment type="caution">
    <text evidence="2">The sequence shown here is derived from an EMBL/GenBank/DDBJ whole genome shotgun (WGS) entry which is preliminary data.</text>
</comment>
<dbReference type="RefSeq" id="WP_032931478.1">
    <property type="nucleotide sequence ID" value="NZ_LZTH01000001.1"/>
</dbReference>
<evidence type="ECO:0000313" key="2">
    <source>
        <dbReference type="EMBL" id="OBP74082.1"/>
    </source>
</evidence>
<dbReference type="EMBL" id="LZTJ01000023">
    <property type="protein sequence ID" value="OBP74082.1"/>
    <property type="molecule type" value="Genomic_DNA"/>
</dbReference>
<name>A0A1A5J0Q5_RHILI</name>
<dbReference type="InterPro" id="IPR010642">
    <property type="entry name" value="Invasion_prot_B"/>
</dbReference>
<accession>A0A1A5J0Q5</accession>
<dbReference type="InterPro" id="IPR038696">
    <property type="entry name" value="IalB_sf"/>
</dbReference>
<evidence type="ECO:0000313" key="3">
    <source>
        <dbReference type="Proteomes" id="UP000093748"/>
    </source>
</evidence>
<dbReference type="OrthoDB" id="9814802at2"/>
<dbReference type="Pfam" id="PF06776">
    <property type="entry name" value="IalB"/>
    <property type="match status" value="1"/>
</dbReference>
<proteinExistence type="predicted"/>
<evidence type="ECO:0000256" key="1">
    <source>
        <dbReference type="SAM" id="SignalP"/>
    </source>
</evidence>
<dbReference type="Proteomes" id="UP000093748">
    <property type="component" value="Unassembled WGS sequence"/>
</dbReference>
<reference evidence="3" key="1">
    <citation type="submission" date="2016-06" db="EMBL/GenBank/DDBJ databases">
        <title>NZP2037 Pacbio-Illumina hybrid assembly.</title>
        <authorList>
            <person name="Ramsay J.P."/>
        </authorList>
    </citation>
    <scope>NUCLEOTIDE SEQUENCE [LARGE SCALE GENOMIC DNA]</scope>
    <source>
        <strain evidence="3">R7ANS::ICEMlSym2042</strain>
    </source>
</reference>
<dbReference type="GeneID" id="66682371"/>
<dbReference type="AlphaFoldDB" id="A0A1A5J0Q5"/>
<organism evidence="2 3">
    <name type="scientific">Rhizobium loti</name>
    <name type="common">Mesorhizobium loti</name>
    <dbReference type="NCBI Taxonomy" id="381"/>
    <lineage>
        <taxon>Bacteria</taxon>
        <taxon>Pseudomonadati</taxon>
        <taxon>Pseudomonadota</taxon>
        <taxon>Alphaproteobacteria</taxon>
        <taxon>Hyphomicrobiales</taxon>
        <taxon>Phyllobacteriaceae</taxon>
        <taxon>Mesorhizobium</taxon>
    </lineage>
</organism>
<feature type="signal peptide" evidence="1">
    <location>
        <begin position="1"/>
        <end position="28"/>
    </location>
</feature>
<protein>
    <submittedName>
        <fullName evidence="2">Invasion protein</fullName>
    </submittedName>
</protein>
<gene>
    <name evidence="2" type="ORF">BAE39_16980</name>
</gene>
<sequence>MGLHMRRGLKAACAYGAIAFSLMSPASAQQQAAAAPDGPSSLREVYQEWSVSCSVQENARVCSLSQDQVQQNGQRLLAMEIQRRADGSTMATLLLPFGILLDPGVTPQIDDQPPLSPQRFRTCLPTGCIAVFSIDRSVLGKLRVGTVLKLNVTTDAETPLTFPVSLHGLTAALDRMVALSAR</sequence>
<feature type="chain" id="PRO_5009827223" evidence="1">
    <location>
        <begin position="29"/>
        <end position="182"/>
    </location>
</feature>
<dbReference type="Gene3D" id="2.60.40.1880">
    <property type="entry name" value="Invasion associated locus B (IalB) protein"/>
    <property type="match status" value="1"/>
</dbReference>
<keyword evidence="1" id="KW-0732">Signal</keyword>